<evidence type="ECO:0000256" key="2">
    <source>
        <dbReference type="SAM" id="MobiDB-lite"/>
    </source>
</evidence>
<dbReference type="AlphaFoldDB" id="A0A9K3KDB6"/>
<evidence type="ECO:0000313" key="4">
    <source>
        <dbReference type="EMBL" id="KAG7341392.1"/>
    </source>
</evidence>
<accession>A0A9K3KDB6</accession>
<dbReference type="OrthoDB" id="258392at2759"/>
<keyword evidence="5" id="KW-1185">Reference proteome</keyword>
<proteinExistence type="predicted"/>
<feature type="compositionally biased region" description="Polar residues" evidence="2">
    <location>
        <begin position="586"/>
        <end position="595"/>
    </location>
</feature>
<organism evidence="4 5">
    <name type="scientific">Nitzschia inconspicua</name>
    <dbReference type="NCBI Taxonomy" id="303405"/>
    <lineage>
        <taxon>Eukaryota</taxon>
        <taxon>Sar</taxon>
        <taxon>Stramenopiles</taxon>
        <taxon>Ochrophyta</taxon>
        <taxon>Bacillariophyta</taxon>
        <taxon>Bacillariophyceae</taxon>
        <taxon>Bacillariophycidae</taxon>
        <taxon>Bacillariales</taxon>
        <taxon>Bacillariaceae</taxon>
        <taxon>Nitzschia</taxon>
    </lineage>
</organism>
<reference evidence="4" key="1">
    <citation type="journal article" date="2021" name="Sci. Rep.">
        <title>Diploid genomic architecture of Nitzschia inconspicua, an elite biomass production diatom.</title>
        <authorList>
            <person name="Oliver A."/>
            <person name="Podell S."/>
            <person name="Pinowska A."/>
            <person name="Traller J.C."/>
            <person name="Smith S.R."/>
            <person name="McClure R."/>
            <person name="Beliaev A."/>
            <person name="Bohutskyi P."/>
            <person name="Hill E.A."/>
            <person name="Rabines A."/>
            <person name="Zheng H."/>
            <person name="Allen L.Z."/>
            <person name="Kuo A."/>
            <person name="Grigoriev I.V."/>
            <person name="Allen A.E."/>
            <person name="Hazlebeck D."/>
            <person name="Allen E.E."/>
        </authorList>
    </citation>
    <scope>NUCLEOTIDE SEQUENCE</scope>
    <source>
        <strain evidence="4">Hildebrandi</strain>
    </source>
</reference>
<evidence type="ECO:0000256" key="1">
    <source>
        <dbReference type="ARBA" id="ARBA00022801"/>
    </source>
</evidence>
<dbReference type="Pfam" id="PF00328">
    <property type="entry name" value="His_Phos_2"/>
    <property type="match status" value="1"/>
</dbReference>
<sequence>MHGRDSVDSIHSLSPVRSVFFSPLSGWQGSEFPANMIQRNPIVSTQILVFLLLLSVTTNVASAEQKLRQIHVITRHGSRTMLPKDPDSLLEKEGATLTPLGQLQLFSVGEWLRQEYGSAIDLQYYNPSIHLLESSNLDRTLSSANALALGLFPESQRATGIMVEDGDNEPTFALMTSPLETAPAIPVFSTNEDNDVHLRAFRNCPTFQDNLQLLYETNVWKQLESNNEALLRKLAAIFPLYAEEGKVPLKGIWNIYDALNVAVTECSENRTTCEALVPLPSLATALSGQDFAALELVTHQVEHLKYAETETAGNLLGSNLLWKILERASDEEDNGVFYLYSAHAPTILGLLSTLQAAGDFISVTRGERFVDYGDALVFEVYEELGAGGVTKTLSLKLKYKSLAQSNSVSIPLKQGVNPEPCGGGDDDDFTSICDLEEFTLWSLQHTLIGMEHWCEACGNVYSDVCLRAKYLTEDGKPISDVDWNRFDDREVTNGIQMNIPTDSSNENDALILAATFLGGLLAGLFIMMLIGFLCVLPRIRNKEVPSPPSDKDGLSIPPPAEVATESAPSNNIDNRGELANDDDASHSTTGTDHLC</sequence>
<dbReference type="Proteomes" id="UP000693970">
    <property type="component" value="Unassembled WGS sequence"/>
</dbReference>
<dbReference type="PANTHER" id="PTHR11567">
    <property type="entry name" value="ACID PHOSPHATASE-RELATED"/>
    <property type="match status" value="1"/>
</dbReference>
<keyword evidence="3" id="KW-0472">Membrane</keyword>
<gene>
    <name evidence="4" type="ORF">IV203_023344</name>
</gene>
<evidence type="ECO:0000256" key="3">
    <source>
        <dbReference type="SAM" id="Phobius"/>
    </source>
</evidence>
<feature type="transmembrane region" description="Helical" evidence="3">
    <location>
        <begin position="509"/>
        <end position="536"/>
    </location>
</feature>
<keyword evidence="3" id="KW-1133">Transmembrane helix</keyword>
<dbReference type="GO" id="GO:0016791">
    <property type="term" value="F:phosphatase activity"/>
    <property type="evidence" value="ECO:0007669"/>
    <property type="project" value="TreeGrafter"/>
</dbReference>
<evidence type="ECO:0000313" key="5">
    <source>
        <dbReference type="Proteomes" id="UP000693970"/>
    </source>
</evidence>
<dbReference type="CDD" id="cd07061">
    <property type="entry name" value="HP_HAP_like"/>
    <property type="match status" value="1"/>
</dbReference>
<keyword evidence="3" id="KW-0812">Transmembrane</keyword>
<feature type="region of interest" description="Disordered" evidence="2">
    <location>
        <begin position="544"/>
        <end position="595"/>
    </location>
</feature>
<keyword evidence="1" id="KW-0378">Hydrolase</keyword>
<comment type="caution">
    <text evidence="4">The sequence shown here is derived from an EMBL/GenBank/DDBJ whole genome shotgun (WGS) entry which is preliminary data.</text>
</comment>
<dbReference type="EMBL" id="JAGRRH010000026">
    <property type="protein sequence ID" value="KAG7341392.1"/>
    <property type="molecule type" value="Genomic_DNA"/>
</dbReference>
<dbReference type="InterPro" id="IPR000560">
    <property type="entry name" value="His_Pase_clade-2"/>
</dbReference>
<dbReference type="InterPro" id="IPR050645">
    <property type="entry name" value="Histidine_acid_phosphatase"/>
</dbReference>
<protein>
    <submittedName>
        <fullName evidence="4">Histidine phosphatase superfamily branch 2 protein</fullName>
    </submittedName>
</protein>
<dbReference type="PANTHER" id="PTHR11567:SF110">
    <property type="entry name" value="2-PHOSPHOXYLOSE PHOSPHATASE 1"/>
    <property type="match status" value="1"/>
</dbReference>
<reference evidence="4" key="2">
    <citation type="submission" date="2021-04" db="EMBL/GenBank/DDBJ databases">
        <authorList>
            <person name="Podell S."/>
        </authorList>
    </citation>
    <scope>NUCLEOTIDE SEQUENCE</scope>
    <source>
        <strain evidence="4">Hildebrandi</strain>
    </source>
</reference>
<name>A0A9K3KDB6_9STRA</name>